<keyword evidence="1" id="KW-0472">Membrane</keyword>
<dbReference type="AlphaFoldDB" id="A0A5N5WT71"/>
<feature type="transmembrane region" description="Helical" evidence="1">
    <location>
        <begin position="15"/>
        <end position="34"/>
    </location>
</feature>
<organism evidence="2 3">
    <name type="scientific">Aspergillus leporis</name>
    <dbReference type="NCBI Taxonomy" id="41062"/>
    <lineage>
        <taxon>Eukaryota</taxon>
        <taxon>Fungi</taxon>
        <taxon>Dikarya</taxon>
        <taxon>Ascomycota</taxon>
        <taxon>Pezizomycotina</taxon>
        <taxon>Eurotiomycetes</taxon>
        <taxon>Eurotiomycetidae</taxon>
        <taxon>Eurotiales</taxon>
        <taxon>Aspergillaceae</taxon>
        <taxon>Aspergillus</taxon>
        <taxon>Aspergillus subgen. Circumdati</taxon>
    </lineage>
</organism>
<evidence type="ECO:0000313" key="2">
    <source>
        <dbReference type="EMBL" id="KAB8070302.1"/>
    </source>
</evidence>
<proteinExistence type="predicted"/>
<accession>A0A5N5WT71</accession>
<dbReference type="EMBL" id="ML732307">
    <property type="protein sequence ID" value="KAB8070302.1"/>
    <property type="molecule type" value="Genomic_DNA"/>
</dbReference>
<keyword evidence="1" id="KW-0812">Transmembrane</keyword>
<evidence type="ECO:0000313" key="3">
    <source>
        <dbReference type="Proteomes" id="UP000326565"/>
    </source>
</evidence>
<protein>
    <submittedName>
        <fullName evidence="2">Uncharacterized protein</fullName>
    </submittedName>
</protein>
<reference evidence="2 3" key="1">
    <citation type="submission" date="2019-04" db="EMBL/GenBank/DDBJ databases">
        <title>Friends and foes A comparative genomics study of 23 Aspergillus species from section Flavi.</title>
        <authorList>
            <consortium name="DOE Joint Genome Institute"/>
            <person name="Kjaerbolling I."/>
            <person name="Vesth T."/>
            <person name="Frisvad J.C."/>
            <person name="Nybo J.L."/>
            <person name="Theobald S."/>
            <person name="Kildgaard S."/>
            <person name="Isbrandt T."/>
            <person name="Kuo A."/>
            <person name="Sato A."/>
            <person name="Lyhne E.K."/>
            <person name="Kogle M.E."/>
            <person name="Wiebenga A."/>
            <person name="Kun R.S."/>
            <person name="Lubbers R.J."/>
            <person name="Makela M.R."/>
            <person name="Barry K."/>
            <person name="Chovatia M."/>
            <person name="Clum A."/>
            <person name="Daum C."/>
            <person name="Haridas S."/>
            <person name="He G."/>
            <person name="LaButti K."/>
            <person name="Lipzen A."/>
            <person name="Mondo S."/>
            <person name="Riley R."/>
            <person name="Salamov A."/>
            <person name="Simmons B.A."/>
            <person name="Magnuson J.K."/>
            <person name="Henrissat B."/>
            <person name="Mortensen U.H."/>
            <person name="Larsen T.O."/>
            <person name="Devries R.P."/>
            <person name="Grigoriev I.V."/>
            <person name="Machida M."/>
            <person name="Baker S.E."/>
            <person name="Andersen M.R."/>
        </authorList>
    </citation>
    <scope>NUCLEOTIDE SEQUENCE [LARGE SCALE GENOMIC DNA]</scope>
    <source>
        <strain evidence="2 3">CBS 151.66</strain>
    </source>
</reference>
<dbReference type="Proteomes" id="UP000326565">
    <property type="component" value="Unassembled WGS sequence"/>
</dbReference>
<gene>
    <name evidence="2" type="ORF">BDV29DRAFT_35253</name>
</gene>
<keyword evidence="3" id="KW-1185">Reference proteome</keyword>
<name>A0A5N5WT71_9EURO</name>
<sequence>MISSISYSSLVKQSFLSLFLCLSPFPLTFLLLSFPQLFFKHGRFSTSPIIPATDTIASLRIHFLRTYSSPQTGFSLFAPRPLLTGLLIWV</sequence>
<keyword evidence="1" id="KW-1133">Transmembrane helix</keyword>
<evidence type="ECO:0000256" key="1">
    <source>
        <dbReference type="SAM" id="Phobius"/>
    </source>
</evidence>